<gene>
    <name evidence="14" type="ORF">ONE63_005354</name>
</gene>
<keyword evidence="8 11" id="KW-0675">Receptor</keyword>
<evidence type="ECO:0000313" key="15">
    <source>
        <dbReference type="Proteomes" id="UP001075354"/>
    </source>
</evidence>
<evidence type="ECO:0000256" key="8">
    <source>
        <dbReference type="ARBA" id="ARBA00023170"/>
    </source>
</evidence>
<feature type="transmembrane region" description="Helical" evidence="12">
    <location>
        <begin position="248"/>
        <end position="270"/>
    </location>
</feature>
<evidence type="ECO:0000256" key="6">
    <source>
        <dbReference type="ARBA" id="ARBA00023040"/>
    </source>
</evidence>
<evidence type="ECO:0000256" key="11">
    <source>
        <dbReference type="RuleBase" id="RU000688"/>
    </source>
</evidence>
<keyword evidence="9" id="KW-0325">Glycoprotein</keyword>
<feature type="transmembrane region" description="Helical" evidence="12">
    <location>
        <begin position="151"/>
        <end position="170"/>
    </location>
</feature>
<protein>
    <recommendedName>
        <fullName evidence="13">G-protein coupled receptors family 1 profile domain-containing protein</fullName>
    </recommendedName>
</protein>
<evidence type="ECO:0000256" key="10">
    <source>
        <dbReference type="ARBA" id="ARBA00023224"/>
    </source>
</evidence>
<organism evidence="14 15">
    <name type="scientific">Megalurothrips usitatus</name>
    <name type="common">bean blossom thrips</name>
    <dbReference type="NCBI Taxonomy" id="439358"/>
    <lineage>
        <taxon>Eukaryota</taxon>
        <taxon>Metazoa</taxon>
        <taxon>Ecdysozoa</taxon>
        <taxon>Arthropoda</taxon>
        <taxon>Hexapoda</taxon>
        <taxon>Insecta</taxon>
        <taxon>Pterygota</taxon>
        <taxon>Neoptera</taxon>
        <taxon>Paraneoptera</taxon>
        <taxon>Thysanoptera</taxon>
        <taxon>Terebrantia</taxon>
        <taxon>Thripoidea</taxon>
        <taxon>Thripidae</taxon>
        <taxon>Megalurothrips</taxon>
    </lineage>
</organism>
<dbReference type="InterPro" id="IPR000276">
    <property type="entry name" value="GPCR_Rhodpsn"/>
</dbReference>
<dbReference type="CDD" id="cd00637">
    <property type="entry name" value="7tm_classA_rhodopsin-like"/>
    <property type="match status" value="1"/>
</dbReference>
<dbReference type="PANTHER" id="PTHR24246:SF27">
    <property type="entry name" value="ADENOSINE RECEPTOR, ISOFORM A"/>
    <property type="match status" value="1"/>
</dbReference>
<feature type="transmembrane region" description="Helical" evidence="12">
    <location>
        <begin position="285"/>
        <end position="305"/>
    </location>
</feature>
<comment type="similarity">
    <text evidence="2 11">Belongs to the G-protein coupled receptor 1 family.</text>
</comment>
<dbReference type="GO" id="GO:0004930">
    <property type="term" value="F:G protein-coupled receptor activity"/>
    <property type="evidence" value="ECO:0007669"/>
    <property type="project" value="UniProtKB-KW"/>
</dbReference>
<feature type="transmembrane region" description="Helical" evidence="12">
    <location>
        <begin position="190"/>
        <end position="214"/>
    </location>
</feature>
<feature type="transmembrane region" description="Helical" evidence="12">
    <location>
        <begin position="111"/>
        <end position="130"/>
    </location>
</feature>
<dbReference type="Gene3D" id="1.20.1070.10">
    <property type="entry name" value="Rhodopsin 7-helix transmembrane proteins"/>
    <property type="match status" value="1"/>
</dbReference>
<dbReference type="Pfam" id="PF00001">
    <property type="entry name" value="7tm_1"/>
    <property type="match status" value="1"/>
</dbReference>
<dbReference type="PRINTS" id="PR00237">
    <property type="entry name" value="GPCRRHODOPSN"/>
</dbReference>
<keyword evidence="10 11" id="KW-0807">Transducer</keyword>
<keyword evidence="15" id="KW-1185">Reference proteome</keyword>
<dbReference type="InterPro" id="IPR017452">
    <property type="entry name" value="GPCR_Rhodpsn_7TM"/>
</dbReference>
<keyword evidence="5 12" id="KW-1133">Transmembrane helix</keyword>
<keyword evidence="6 11" id="KW-0297">G-protein coupled receptor</keyword>
<evidence type="ECO:0000256" key="1">
    <source>
        <dbReference type="ARBA" id="ARBA00004651"/>
    </source>
</evidence>
<proteinExistence type="inferred from homology"/>
<evidence type="ECO:0000256" key="9">
    <source>
        <dbReference type="ARBA" id="ARBA00023180"/>
    </source>
</evidence>
<evidence type="ECO:0000313" key="14">
    <source>
        <dbReference type="EMBL" id="KAJ1530451.1"/>
    </source>
</evidence>
<evidence type="ECO:0000256" key="3">
    <source>
        <dbReference type="ARBA" id="ARBA00022475"/>
    </source>
</evidence>
<evidence type="ECO:0000256" key="12">
    <source>
        <dbReference type="SAM" id="Phobius"/>
    </source>
</evidence>
<keyword evidence="7 12" id="KW-0472">Membrane</keyword>
<evidence type="ECO:0000256" key="4">
    <source>
        <dbReference type="ARBA" id="ARBA00022692"/>
    </source>
</evidence>
<dbReference type="PROSITE" id="PS50262">
    <property type="entry name" value="G_PROTEIN_RECEP_F1_2"/>
    <property type="match status" value="1"/>
</dbReference>
<keyword evidence="3" id="KW-1003">Cell membrane</keyword>
<dbReference type="SUPFAM" id="SSF81321">
    <property type="entry name" value="Family A G protein-coupled receptor-like"/>
    <property type="match status" value="1"/>
</dbReference>
<feature type="transmembrane region" description="Helical" evidence="12">
    <location>
        <begin position="68"/>
        <end position="91"/>
    </location>
</feature>
<sequence>MAGLLRRNDTGVGTVCLFVDPARQQDAVALRALMAVEVIVAVTVILVNAFTIAAIWPRRWRRSTQSSLFVLHLAFADFLCGLAKLVIFVFMSDCAAAELASVHETACLGPVIFICFAWTLSATTLAAIAVDRYVCIVHSLRYYEFLTTRRVCVILASLWGFSALCGLLYLPTWEWQEGRFCEEQNLFPEWHLYAVQIPISMLVLLVVAATHIAIRSEVKRNNARCWTAGHAGLRLPSSKSASVRSAKVTVLVVSSFIMGYLPLAVFQVLLHSAFQDHVAVAHWDFHVVSVSSSLWYLLNPFIYAWKNASIRQDMVTLWRRLVGGALCCSSFRTEDETSFAGSRTSPTEARRF</sequence>
<dbReference type="AlphaFoldDB" id="A0AAV7Y030"/>
<evidence type="ECO:0000256" key="2">
    <source>
        <dbReference type="ARBA" id="ARBA00010663"/>
    </source>
</evidence>
<reference evidence="14" key="1">
    <citation type="submission" date="2022-12" db="EMBL/GenBank/DDBJ databases">
        <title>Chromosome-level genome assembly of the bean flower thrips Megalurothrips usitatus.</title>
        <authorList>
            <person name="Ma L."/>
            <person name="Liu Q."/>
            <person name="Li H."/>
            <person name="Cai W."/>
        </authorList>
    </citation>
    <scope>NUCLEOTIDE SEQUENCE</scope>
    <source>
        <strain evidence="14">Cailab_2022a</strain>
    </source>
</reference>
<keyword evidence="4 11" id="KW-0812">Transmembrane</keyword>
<evidence type="ECO:0000256" key="5">
    <source>
        <dbReference type="ARBA" id="ARBA00022989"/>
    </source>
</evidence>
<feature type="transmembrane region" description="Helical" evidence="12">
    <location>
        <begin position="32"/>
        <end position="56"/>
    </location>
</feature>
<dbReference type="EMBL" id="JAPTSV010000002">
    <property type="protein sequence ID" value="KAJ1530451.1"/>
    <property type="molecule type" value="Genomic_DNA"/>
</dbReference>
<evidence type="ECO:0000256" key="7">
    <source>
        <dbReference type="ARBA" id="ARBA00023136"/>
    </source>
</evidence>
<dbReference type="PROSITE" id="PS00237">
    <property type="entry name" value="G_PROTEIN_RECEP_F1_1"/>
    <property type="match status" value="1"/>
</dbReference>
<dbReference type="PANTHER" id="PTHR24246">
    <property type="entry name" value="OLFACTORY RECEPTOR AND ADENOSINE RECEPTOR"/>
    <property type="match status" value="1"/>
</dbReference>
<dbReference type="Proteomes" id="UP001075354">
    <property type="component" value="Chromosome 2"/>
</dbReference>
<comment type="subcellular location">
    <subcellularLocation>
        <location evidence="1">Cell membrane</location>
        <topology evidence="1">Multi-pass membrane protein</topology>
    </subcellularLocation>
</comment>
<evidence type="ECO:0000259" key="13">
    <source>
        <dbReference type="PROSITE" id="PS50262"/>
    </source>
</evidence>
<comment type="caution">
    <text evidence="14">The sequence shown here is derived from an EMBL/GenBank/DDBJ whole genome shotgun (WGS) entry which is preliminary data.</text>
</comment>
<name>A0AAV7Y030_9NEOP</name>
<accession>A0AAV7Y030</accession>
<dbReference type="GO" id="GO:0005886">
    <property type="term" value="C:plasma membrane"/>
    <property type="evidence" value="ECO:0007669"/>
    <property type="project" value="UniProtKB-SubCell"/>
</dbReference>
<feature type="domain" description="G-protein coupled receptors family 1 profile" evidence="13">
    <location>
        <begin position="47"/>
        <end position="303"/>
    </location>
</feature>